<feature type="region of interest" description="Disordered" evidence="1">
    <location>
        <begin position="422"/>
        <end position="444"/>
    </location>
</feature>
<dbReference type="InParanoid" id="I7M663"/>
<dbReference type="InterPro" id="IPR018490">
    <property type="entry name" value="cNMP-bd_dom_sf"/>
</dbReference>
<dbReference type="PANTHER" id="PTHR45689">
    <property type="entry name" value="I[[H]] CHANNEL, ISOFORM E"/>
    <property type="match status" value="1"/>
</dbReference>
<dbReference type="KEGG" id="tet:TTHERM_00691280"/>
<protein>
    <submittedName>
        <fullName evidence="3">Cyclic nucleotide-binding domain protein</fullName>
    </submittedName>
</protein>
<organism evidence="3 4">
    <name type="scientific">Tetrahymena thermophila (strain SB210)</name>
    <dbReference type="NCBI Taxonomy" id="312017"/>
    <lineage>
        <taxon>Eukaryota</taxon>
        <taxon>Sar</taxon>
        <taxon>Alveolata</taxon>
        <taxon>Ciliophora</taxon>
        <taxon>Intramacronucleata</taxon>
        <taxon>Oligohymenophorea</taxon>
        <taxon>Hymenostomatida</taxon>
        <taxon>Tetrahymenina</taxon>
        <taxon>Tetrahymenidae</taxon>
        <taxon>Tetrahymena</taxon>
    </lineage>
</organism>
<dbReference type="GO" id="GO:0003254">
    <property type="term" value="P:regulation of membrane depolarization"/>
    <property type="evidence" value="ECO:0007669"/>
    <property type="project" value="TreeGrafter"/>
</dbReference>
<dbReference type="InterPro" id="IPR051413">
    <property type="entry name" value="K/Na_HCN_channel"/>
</dbReference>
<feature type="compositionally biased region" description="Basic and acidic residues" evidence="1">
    <location>
        <begin position="582"/>
        <end position="591"/>
    </location>
</feature>
<keyword evidence="4" id="KW-1185">Reference proteome</keyword>
<dbReference type="InterPro" id="IPR000595">
    <property type="entry name" value="cNMP-bd_dom"/>
</dbReference>
<dbReference type="Pfam" id="PF00027">
    <property type="entry name" value="cNMP_binding"/>
    <property type="match status" value="1"/>
</dbReference>
<dbReference type="PROSITE" id="PS50042">
    <property type="entry name" value="CNMP_BINDING_3"/>
    <property type="match status" value="1"/>
</dbReference>
<feature type="region of interest" description="Disordered" evidence="1">
    <location>
        <begin position="581"/>
        <end position="609"/>
    </location>
</feature>
<dbReference type="OrthoDB" id="426293at2759"/>
<dbReference type="GO" id="GO:0005249">
    <property type="term" value="F:voltage-gated potassium channel activity"/>
    <property type="evidence" value="ECO:0007669"/>
    <property type="project" value="TreeGrafter"/>
</dbReference>
<dbReference type="eggNOG" id="KOG0498">
    <property type="taxonomic scope" value="Eukaryota"/>
</dbReference>
<evidence type="ECO:0000256" key="1">
    <source>
        <dbReference type="SAM" id="MobiDB-lite"/>
    </source>
</evidence>
<reference evidence="4" key="1">
    <citation type="journal article" date="2006" name="PLoS Biol.">
        <title>Macronuclear genome sequence of the ciliate Tetrahymena thermophila, a model eukaryote.</title>
        <authorList>
            <person name="Eisen J.A."/>
            <person name="Coyne R.S."/>
            <person name="Wu M."/>
            <person name="Wu D."/>
            <person name="Thiagarajan M."/>
            <person name="Wortman J.R."/>
            <person name="Badger J.H."/>
            <person name="Ren Q."/>
            <person name="Amedeo P."/>
            <person name="Jones K.M."/>
            <person name="Tallon L.J."/>
            <person name="Delcher A.L."/>
            <person name="Salzberg S.L."/>
            <person name="Silva J.C."/>
            <person name="Haas B.J."/>
            <person name="Majoros W.H."/>
            <person name="Farzad M."/>
            <person name="Carlton J.M."/>
            <person name="Smith R.K. Jr."/>
            <person name="Garg J."/>
            <person name="Pearlman R.E."/>
            <person name="Karrer K.M."/>
            <person name="Sun L."/>
            <person name="Manning G."/>
            <person name="Elde N.C."/>
            <person name="Turkewitz A.P."/>
            <person name="Asai D.J."/>
            <person name="Wilkes D.E."/>
            <person name="Wang Y."/>
            <person name="Cai H."/>
            <person name="Collins K."/>
            <person name="Stewart B.A."/>
            <person name="Lee S.R."/>
            <person name="Wilamowska K."/>
            <person name="Weinberg Z."/>
            <person name="Ruzzo W.L."/>
            <person name="Wloga D."/>
            <person name="Gaertig J."/>
            <person name="Frankel J."/>
            <person name="Tsao C.-C."/>
            <person name="Gorovsky M.A."/>
            <person name="Keeling P.J."/>
            <person name="Waller R.F."/>
            <person name="Patron N.J."/>
            <person name="Cherry J.M."/>
            <person name="Stover N.A."/>
            <person name="Krieger C.J."/>
            <person name="del Toro C."/>
            <person name="Ryder H.F."/>
            <person name="Williamson S.C."/>
            <person name="Barbeau R.A."/>
            <person name="Hamilton E.P."/>
            <person name="Orias E."/>
        </authorList>
    </citation>
    <scope>NUCLEOTIDE SEQUENCE [LARGE SCALE GENOMIC DNA]</scope>
    <source>
        <strain evidence="4">SB210</strain>
    </source>
</reference>
<dbReference type="SMART" id="SM00100">
    <property type="entry name" value="cNMP"/>
    <property type="match status" value="1"/>
</dbReference>
<accession>I7M663</accession>
<evidence type="ECO:0000313" key="3">
    <source>
        <dbReference type="EMBL" id="EAR84430.2"/>
    </source>
</evidence>
<dbReference type="Gene3D" id="2.60.120.10">
    <property type="entry name" value="Jelly Rolls"/>
    <property type="match status" value="1"/>
</dbReference>
<feature type="compositionally biased region" description="Basic and acidic residues" evidence="1">
    <location>
        <begin position="336"/>
        <end position="347"/>
    </location>
</feature>
<feature type="domain" description="Cyclic nucleotide-binding" evidence="2">
    <location>
        <begin position="62"/>
        <end position="170"/>
    </location>
</feature>
<dbReference type="SUPFAM" id="SSF51206">
    <property type="entry name" value="cAMP-binding domain-like"/>
    <property type="match status" value="1"/>
</dbReference>
<dbReference type="Proteomes" id="UP000009168">
    <property type="component" value="Unassembled WGS sequence"/>
</dbReference>
<dbReference type="CDD" id="cd00038">
    <property type="entry name" value="CAP_ED"/>
    <property type="match status" value="1"/>
</dbReference>
<proteinExistence type="predicted"/>
<dbReference type="PANTHER" id="PTHR45689:SF5">
    <property type="entry name" value="I[[H]] CHANNEL, ISOFORM E"/>
    <property type="match status" value="1"/>
</dbReference>
<name>I7M663_TETTS</name>
<feature type="compositionally biased region" description="Polar residues" evidence="1">
    <location>
        <begin position="348"/>
        <end position="357"/>
    </location>
</feature>
<sequence length="711" mass="84413">MRNRDIPKHLQTKVFKNLEYSHILEGSLIQKSEIILDNLTLTLRNQIKIEFYGRILQNYKLFNLNFSQEVRQELCLHMKEIILQPGEILYDIGQNNDKIFFLHKGSVEIISFNFNKQNSSTIGIAQSGSMLGQLGFFTGQLEILQAKSIDTCFLIYCDRSSFQQIISKNSYDMEIFCKLRDNLLIYNRQFETTCYCCQKVGHETSQCQIYGAKIVKQISIWKHLKWFQQERDSSHQRKKKKSINSLKCRNEYMTQARKLRLLYFYYAYDYDFQIQQEDLELEQNDMEFLLFIPKIFYKDGEYEYSEGEISNFSDRYYDELKKEYDLYPPKINSQRELQRQETQKPEDSSNSQLSEPRIQSNESILKAKQQLHRQSLNLNQFTKKEFFKQQKNKTQPLQSEKEQMQVNFTMNFNNLQNKLFQKSNSKGNQNNSNKSQKNKKNNSLSRIEEYQMPSGEIQYNSEVMFSDPKLNTPRINLTNRNLADIIERQQSSSYQEESKSSINKNQDVLKICKSQNEDFQNITSNQRLSIDKHKINRISIEHSRNSFSRGQRPSILFGLNQISSLQKQLRLSNDKNIPIQEIADKENKDQDSSQSLTSKSSSASSYSQTPNQVRVKTVVNFDKVNEAMQILQERRSNQISQFYLQYYDGIYIVPDFDKVKEYTGYYPYNNFSKVMKQLREKQYRLFRKQKLSRTVIRDNKKKFTEIQYAQQ</sequence>
<feature type="region of interest" description="Disordered" evidence="1">
    <location>
        <begin position="335"/>
        <end position="357"/>
    </location>
</feature>
<dbReference type="GO" id="GO:0098855">
    <property type="term" value="C:HCN channel complex"/>
    <property type="evidence" value="ECO:0007669"/>
    <property type="project" value="TreeGrafter"/>
</dbReference>
<evidence type="ECO:0000259" key="2">
    <source>
        <dbReference type="PROSITE" id="PS50042"/>
    </source>
</evidence>
<feature type="compositionally biased region" description="Low complexity" evidence="1">
    <location>
        <begin position="592"/>
        <end position="607"/>
    </location>
</feature>
<gene>
    <name evidence="3" type="ORF">TTHERM_00691280</name>
</gene>
<dbReference type="EMBL" id="GG662490">
    <property type="protein sequence ID" value="EAR84430.2"/>
    <property type="molecule type" value="Genomic_DNA"/>
</dbReference>
<dbReference type="AlphaFoldDB" id="I7M663"/>
<dbReference type="GeneID" id="7833848"/>
<dbReference type="RefSeq" id="XP_001032093.2">
    <property type="nucleotide sequence ID" value="XM_001032093.2"/>
</dbReference>
<dbReference type="InterPro" id="IPR014710">
    <property type="entry name" value="RmlC-like_jellyroll"/>
</dbReference>
<evidence type="ECO:0000313" key="4">
    <source>
        <dbReference type="Proteomes" id="UP000009168"/>
    </source>
</evidence>
<dbReference type="GO" id="GO:0035725">
    <property type="term" value="P:sodium ion transmembrane transport"/>
    <property type="evidence" value="ECO:0007669"/>
    <property type="project" value="TreeGrafter"/>
</dbReference>